<name>A0AAE3VRZ5_9HYPH</name>
<dbReference type="RefSeq" id="WP_306886974.1">
    <property type="nucleotide sequence ID" value="NZ_JAUSUL010000004.1"/>
</dbReference>
<dbReference type="EMBL" id="JAUSUL010000004">
    <property type="protein sequence ID" value="MDQ0317078.1"/>
    <property type="molecule type" value="Genomic_DNA"/>
</dbReference>
<protein>
    <submittedName>
        <fullName evidence="2">Uncharacterized protein</fullName>
    </submittedName>
</protein>
<dbReference type="Proteomes" id="UP001229244">
    <property type="component" value="Unassembled WGS sequence"/>
</dbReference>
<keyword evidence="3" id="KW-1185">Reference proteome</keyword>
<accession>A0AAE3VRZ5</accession>
<evidence type="ECO:0000313" key="3">
    <source>
        <dbReference type="Proteomes" id="UP001229244"/>
    </source>
</evidence>
<evidence type="ECO:0000313" key="2">
    <source>
        <dbReference type="EMBL" id="MDQ0317078.1"/>
    </source>
</evidence>
<gene>
    <name evidence="2" type="ORF">J2S73_003555</name>
</gene>
<proteinExistence type="predicted"/>
<reference evidence="2" key="1">
    <citation type="submission" date="2023-07" db="EMBL/GenBank/DDBJ databases">
        <title>Genomic Encyclopedia of Type Strains, Phase IV (KMG-IV): sequencing the most valuable type-strain genomes for metagenomic binning, comparative biology and taxonomic classification.</title>
        <authorList>
            <person name="Goeker M."/>
        </authorList>
    </citation>
    <scope>NUCLEOTIDE SEQUENCE</scope>
    <source>
        <strain evidence="2">DSM 21202</strain>
    </source>
</reference>
<organism evidence="2 3">
    <name type="scientific">Amorphus orientalis</name>
    <dbReference type="NCBI Taxonomy" id="649198"/>
    <lineage>
        <taxon>Bacteria</taxon>
        <taxon>Pseudomonadati</taxon>
        <taxon>Pseudomonadota</taxon>
        <taxon>Alphaproteobacteria</taxon>
        <taxon>Hyphomicrobiales</taxon>
        <taxon>Amorphaceae</taxon>
        <taxon>Amorphus</taxon>
    </lineage>
</organism>
<sequence length="111" mass="12203">MLIKKSLIIVATTLAVAGGSLTANAAPTAGSLAGAKRAVETTTIAIKKGKHPGKHHKYHGHGRGPAFHGHWGPGYVGFYPPRRCRIQRVKVYDPYLGRRVWVRERVCFRGY</sequence>
<feature type="signal peptide" evidence="1">
    <location>
        <begin position="1"/>
        <end position="25"/>
    </location>
</feature>
<feature type="chain" id="PRO_5042042391" evidence="1">
    <location>
        <begin position="26"/>
        <end position="111"/>
    </location>
</feature>
<evidence type="ECO:0000256" key="1">
    <source>
        <dbReference type="SAM" id="SignalP"/>
    </source>
</evidence>
<dbReference type="AlphaFoldDB" id="A0AAE3VRZ5"/>
<comment type="caution">
    <text evidence="2">The sequence shown here is derived from an EMBL/GenBank/DDBJ whole genome shotgun (WGS) entry which is preliminary data.</text>
</comment>
<keyword evidence="1" id="KW-0732">Signal</keyword>